<dbReference type="EMBL" id="CP016616">
    <property type="protein sequence ID" value="ANY77179.1"/>
    <property type="molecule type" value="Genomic_DNA"/>
</dbReference>
<comment type="similarity">
    <text evidence="1">Belongs to the YciI family.</text>
</comment>
<dbReference type="KEGG" id="moc:BB934_02230"/>
<gene>
    <name evidence="3" type="ORF">BB934_02230</name>
</gene>
<dbReference type="RefSeq" id="WP_099508175.1">
    <property type="nucleotide sequence ID" value="NZ_CP016616.1"/>
</dbReference>
<proteinExistence type="inferred from homology"/>
<accession>A0A1B2EB48</accession>
<evidence type="ECO:0000256" key="1">
    <source>
        <dbReference type="ARBA" id="ARBA00007689"/>
    </source>
</evidence>
<sequence length="95" mass="10541">MRIVVHCMDKPDALPVRLANYEAHKAYLASGKVATVISGPLLADDLETMIGSMFIFEADTIDDVVAFNREDPFAKAGVWETVSIRPFLMRVDNRG</sequence>
<reference evidence="3" key="1">
    <citation type="submission" date="2016-07" db="EMBL/GenBank/DDBJ databases">
        <title>Microvirga ossetica sp. nov. a new species of rhizobia isolated from root nodules of the legume species Vicia alpestris Steven originated from North Ossetia region in the Caucasus.</title>
        <authorList>
            <person name="Safronova V.I."/>
            <person name="Kuznetsova I.G."/>
            <person name="Sazanova A.L."/>
            <person name="Belimov A."/>
            <person name="Andronov E."/>
            <person name="Osledkin Y.S."/>
            <person name="Onishchuk O.P."/>
            <person name="Kurchak O.N."/>
            <person name="Shaposhnikov A.I."/>
            <person name="Willems A."/>
            <person name="Tikhonovich I.A."/>
        </authorList>
    </citation>
    <scope>NUCLEOTIDE SEQUENCE [LARGE SCALE GENOMIC DNA]</scope>
    <source>
        <strain evidence="3">V5/3M</strain>
    </source>
</reference>
<name>A0A1B2EB48_9HYPH</name>
<protein>
    <recommendedName>
        <fullName evidence="2">YCII-related domain-containing protein</fullName>
    </recommendedName>
</protein>
<evidence type="ECO:0000313" key="3">
    <source>
        <dbReference type="EMBL" id="ANY77179.1"/>
    </source>
</evidence>
<dbReference type="Pfam" id="PF03795">
    <property type="entry name" value="YCII"/>
    <property type="match status" value="1"/>
</dbReference>
<dbReference type="InterPro" id="IPR005545">
    <property type="entry name" value="YCII"/>
</dbReference>
<dbReference type="OrthoDB" id="2293521at2"/>
<dbReference type="InterPro" id="IPR051807">
    <property type="entry name" value="Sec-metab_biosynth-assoc"/>
</dbReference>
<dbReference type="InterPro" id="IPR011008">
    <property type="entry name" value="Dimeric_a/b-barrel"/>
</dbReference>
<dbReference type="SUPFAM" id="SSF54909">
    <property type="entry name" value="Dimeric alpha+beta barrel"/>
    <property type="match status" value="1"/>
</dbReference>
<dbReference type="AlphaFoldDB" id="A0A1B2EB48"/>
<organism evidence="3">
    <name type="scientific">Microvirga ossetica</name>
    <dbReference type="NCBI Taxonomy" id="1882682"/>
    <lineage>
        <taxon>Bacteria</taxon>
        <taxon>Pseudomonadati</taxon>
        <taxon>Pseudomonadota</taxon>
        <taxon>Alphaproteobacteria</taxon>
        <taxon>Hyphomicrobiales</taxon>
        <taxon>Methylobacteriaceae</taxon>
        <taxon>Microvirga</taxon>
    </lineage>
</organism>
<dbReference type="Gene3D" id="3.30.70.1060">
    <property type="entry name" value="Dimeric alpha+beta barrel"/>
    <property type="match status" value="1"/>
</dbReference>
<dbReference type="PANTHER" id="PTHR33606:SF3">
    <property type="entry name" value="PROTEIN YCII"/>
    <property type="match status" value="1"/>
</dbReference>
<dbReference type="PANTHER" id="PTHR33606">
    <property type="entry name" value="PROTEIN YCII"/>
    <property type="match status" value="1"/>
</dbReference>
<feature type="domain" description="YCII-related" evidence="2">
    <location>
        <begin position="1"/>
        <end position="87"/>
    </location>
</feature>
<evidence type="ECO:0000259" key="2">
    <source>
        <dbReference type="Pfam" id="PF03795"/>
    </source>
</evidence>